<feature type="transmembrane region" description="Helical" evidence="10">
    <location>
        <begin position="310"/>
        <end position="328"/>
    </location>
</feature>
<feature type="transmembrane region" description="Helical" evidence="10">
    <location>
        <begin position="282"/>
        <end position="303"/>
    </location>
</feature>
<comment type="similarity">
    <text evidence="3 10">Belongs to the glycosyltransferase 22 family.</text>
</comment>
<dbReference type="EC" id="2.4.1.-" evidence="10"/>
<dbReference type="eggNOG" id="KOG2515">
    <property type="taxonomic scope" value="Eukaryota"/>
</dbReference>
<evidence type="ECO:0000256" key="4">
    <source>
        <dbReference type="ARBA" id="ARBA00022676"/>
    </source>
</evidence>
<dbReference type="GO" id="GO:0005789">
    <property type="term" value="C:endoplasmic reticulum membrane"/>
    <property type="evidence" value="ECO:0007669"/>
    <property type="project" value="UniProtKB-SubCell"/>
</dbReference>
<evidence type="ECO:0000256" key="1">
    <source>
        <dbReference type="ARBA" id="ARBA00004477"/>
    </source>
</evidence>
<evidence type="ECO:0000313" key="12">
    <source>
        <dbReference type="Proteomes" id="UP000000759"/>
    </source>
</evidence>
<keyword evidence="12" id="KW-1185">Reference proteome</keyword>
<dbReference type="Proteomes" id="UP000000759">
    <property type="component" value="Chromosome 4"/>
</dbReference>
<feature type="transmembrane region" description="Helical" evidence="10">
    <location>
        <begin position="378"/>
        <end position="398"/>
    </location>
</feature>
<dbReference type="OrthoDB" id="497541at2759"/>
<protein>
    <recommendedName>
        <fullName evidence="10">Mannosyltransferase</fullName>
        <ecNumber evidence="10">2.4.1.-</ecNumber>
    </recommendedName>
</protein>
<dbReference type="KEGG" id="pti:PHATRDRAFT_44574"/>
<evidence type="ECO:0000256" key="8">
    <source>
        <dbReference type="ARBA" id="ARBA00022989"/>
    </source>
</evidence>
<dbReference type="UniPathway" id="UPA00378"/>
<evidence type="ECO:0000256" key="3">
    <source>
        <dbReference type="ARBA" id="ARBA00007063"/>
    </source>
</evidence>
<dbReference type="RefSeq" id="XP_002178609.1">
    <property type="nucleotide sequence ID" value="XM_002178573.1"/>
</dbReference>
<comment type="pathway">
    <text evidence="2">Protein modification; protein glycosylation.</text>
</comment>
<evidence type="ECO:0000256" key="5">
    <source>
        <dbReference type="ARBA" id="ARBA00022679"/>
    </source>
</evidence>
<evidence type="ECO:0000256" key="6">
    <source>
        <dbReference type="ARBA" id="ARBA00022692"/>
    </source>
</evidence>
<keyword evidence="7 10" id="KW-0256">Endoplasmic reticulum</keyword>
<keyword evidence="8 10" id="KW-1133">Transmembrane helix</keyword>
<keyword evidence="9 10" id="KW-0472">Membrane</keyword>
<dbReference type="OMA" id="PRDMHAK"/>
<dbReference type="AlphaFoldDB" id="B7FUJ6"/>
<evidence type="ECO:0000256" key="7">
    <source>
        <dbReference type="ARBA" id="ARBA00022824"/>
    </source>
</evidence>
<reference evidence="11 12" key="1">
    <citation type="journal article" date="2008" name="Nature">
        <title>The Phaeodactylum genome reveals the evolutionary history of diatom genomes.</title>
        <authorList>
            <person name="Bowler C."/>
            <person name="Allen A.E."/>
            <person name="Badger J.H."/>
            <person name="Grimwood J."/>
            <person name="Jabbari K."/>
            <person name="Kuo A."/>
            <person name="Maheswari U."/>
            <person name="Martens C."/>
            <person name="Maumus F."/>
            <person name="Otillar R.P."/>
            <person name="Rayko E."/>
            <person name="Salamov A."/>
            <person name="Vandepoele K."/>
            <person name="Beszteri B."/>
            <person name="Gruber A."/>
            <person name="Heijde M."/>
            <person name="Katinka M."/>
            <person name="Mock T."/>
            <person name="Valentin K."/>
            <person name="Verret F."/>
            <person name="Berges J.A."/>
            <person name="Brownlee C."/>
            <person name="Cadoret J.P."/>
            <person name="Chiovitti A."/>
            <person name="Choi C.J."/>
            <person name="Coesel S."/>
            <person name="De Martino A."/>
            <person name="Detter J.C."/>
            <person name="Durkin C."/>
            <person name="Falciatore A."/>
            <person name="Fournet J."/>
            <person name="Haruta M."/>
            <person name="Huysman M.J."/>
            <person name="Jenkins B.D."/>
            <person name="Jiroutova K."/>
            <person name="Jorgensen R.E."/>
            <person name="Joubert Y."/>
            <person name="Kaplan A."/>
            <person name="Kroger N."/>
            <person name="Kroth P.G."/>
            <person name="La Roche J."/>
            <person name="Lindquist E."/>
            <person name="Lommer M."/>
            <person name="Martin-Jezequel V."/>
            <person name="Lopez P.J."/>
            <person name="Lucas S."/>
            <person name="Mangogna M."/>
            <person name="McGinnis K."/>
            <person name="Medlin L.K."/>
            <person name="Montsant A."/>
            <person name="Oudot-Le Secq M.P."/>
            <person name="Napoli C."/>
            <person name="Obornik M."/>
            <person name="Parker M.S."/>
            <person name="Petit J.L."/>
            <person name="Porcel B.M."/>
            <person name="Poulsen N."/>
            <person name="Robison M."/>
            <person name="Rychlewski L."/>
            <person name="Rynearson T.A."/>
            <person name="Schmutz J."/>
            <person name="Shapiro H."/>
            <person name="Siaut M."/>
            <person name="Stanley M."/>
            <person name="Sussman M.R."/>
            <person name="Taylor A.R."/>
            <person name="Vardi A."/>
            <person name="von Dassow P."/>
            <person name="Vyverman W."/>
            <person name="Willis A."/>
            <person name="Wyrwicz L.S."/>
            <person name="Rokhsar D.S."/>
            <person name="Weissenbach J."/>
            <person name="Armbrust E.V."/>
            <person name="Green B.R."/>
            <person name="Van de Peer Y."/>
            <person name="Grigoriev I.V."/>
        </authorList>
    </citation>
    <scope>NUCLEOTIDE SEQUENCE [LARGE SCALE GENOMIC DNA]</scope>
    <source>
        <strain evidence="11 12">CCAP 1055/1</strain>
    </source>
</reference>
<comment type="subcellular location">
    <subcellularLocation>
        <location evidence="1 10">Endoplasmic reticulum membrane</location>
        <topology evidence="1 10">Multi-pass membrane protein</topology>
    </subcellularLocation>
</comment>
<keyword evidence="4 10" id="KW-0328">Glycosyltransferase</keyword>
<reference evidence="12" key="2">
    <citation type="submission" date="2008-08" db="EMBL/GenBank/DDBJ databases">
        <authorList>
            <consortium name="Diatom Consortium"/>
            <person name="Grigoriev I."/>
            <person name="Grimwood J."/>
            <person name="Kuo A."/>
            <person name="Otillar R.P."/>
            <person name="Salamov A."/>
            <person name="Detter J.C."/>
            <person name="Lindquist E."/>
            <person name="Shapiro H."/>
            <person name="Lucas S."/>
            <person name="Glavina del Rio T."/>
            <person name="Pitluck S."/>
            <person name="Rokhsar D."/>
            <person name="Bowler C."/>
        </authorList>
    </citation>
    <scope>GENOME REANNOTATION</scope>
    <source>
        <strain evidence="12">CCAP 1055/1</strain>
    </source>
</reference>
<dbReference type="STRING" id="556484.B7FUJ6"/>
<dbReference type="PANTHER" id="PTHR22760">
    <property type="entry name" value="GLYCOSYLTRANSFERASE"/>
    <property type="match status" value="1"/>
</dbReference>
<sequence length="556" mass="62518">MAPSVSVYHGAAPIYVIWRVMMANRMPIMDCDEVYNYWEPLHFILYGSGQQTWEYAHEYALRTYAYVVPLQWLAPVLSRFVSPYAWLLSDYVVDTTLDTSKLSLFLSFRAFLAGTMALCELAWLYALHSRLSKDSSLVVGWTGVLLLTAAGMNHAAGAYLPSSTFMMAWLAASAVFLLERHFLFAAIAIICTLSTGWPFGVVVLVPLGIRVLRKEYRARGVWRLLLWSVGVTAAVEAAVLMIDHKFYGVWLSPTWNIFKYNAAGGGDELYGIEPTSYYIKNLFLNLNLLAPMGIIGLPVLVFSRNQPAKADLVTMIVTLYTWLAITVPRPHKEERFLFPIYPVLVLSSVLTVDHTLNFIGRIVAGFSRHKTLVRNQRIALHCLVWLPVVAMSLCRVAALHKYYTAPLQVYAALVSRMDPLSNQLVCSCGEWYRFPSSFYLPKNHDLGFLPSSFGGQLPQAFSVHGSLPKSLNLLQPFNDQNQQEMSRYATLDQCNYIVDLEGSDCAPSGAEVVARAPFLDGGRSSMIHRMWYLPILHDAAIKSGSVQYEHYVLYKT</sequence>
<organism evidence="11 12">
    <name type="scientific">Phaeodactylum tricornutum (strain CCAP 1055/1)</name>
    <dbReference type="NCBI Taxonomy" id="556484"/>
    <lineage>
        <taxon>Eukaryota</taxon>
        <taxon>Sar</taxon>
        <taxon>Stramenopiles</taxon>
        <taxon>Ochrophyta</taxon>
        <taxon>Bacillariophyta</taxon>
        <taxon>Bacillariophyceae</taxon>
        <taxon>Bacillariophycidae</taxon>
        <taxon>Naviculales</taxon>
        <taxon>Phaeodactylaceae</taxon>
        <taxon>Phaeodactylum</taxon>
    </lineage>
</organism>
<name>B7FUJ6_PHATC</name>
<proteinExistence type="inferred from homology"/>
<dbReference type="InParanoid" id="B7FUJ6"/>
<feature type="transmembrane region" description="Helical" evidence="10">
    <location>
        <begin position="138"/>
        <end position="162"/>
    </location>
</feature>
<dbReference type="GO" id="GO:0000026">
    <property type="term" value="F:alpha-1,2-mannosyltransferase activity"/>
    <property type="evidence" value="ECO:0007669"/>
    <property type="project" value="TreeGrafter"/>
</dbReference>
<feature type="transmembrane region" description="Helical" evidence="10">
    <location>
        <begin position="64"/>
        <end position="86"/>
    </location>
</feature>
<evidence type="ECO:0000256" key="9">
    <source>
        <dbReference type="ARBA" id="ARBA00023136"/>
    </source>
</evidence>
<dbReference type="GeneID" id="7198085"/>
<dbReference type="HOGENOM" id="CLU_018152_1_1_1"/>
<evidence type="ECO:0000256" key="2">
    <source>
        <dbReference type="ARBA" id="ARBA00004922"/>
    </source>
</evidence>
<keyword evidence="5" id="KW-0808">Transferase</keyword>
<dbReference type="PANTHER" id="PTHR22760:SF2">
    <property type="entry name" value="ALPHA-1,2-MANNOSYLTRANSFERASE ALG9"/>
    <property type="match status" value="1"/>
</dbReference>
<evidence type="ECO:0000256" key="10">
    <source>
        <dbReference type="RuleBase" id="RU363075"/>
    </source>
</evidence>
<dbReference type="Pfam" id="PF03901">
    <property type="entry name" value="Glyco_transf_22"/>
    <property type="match status" value="1"/>
</dbReference>
<accession>B7FUJ6</accession>
<dbReference type="EMBL" id="CM000607">
    <property type="protein sequence ID" value="EEC50274.1"/>
    <property type="molecule type" value="Genomic_DNA"/>
</dbReference>
<dbReference type="InterPro" id="IPR005599">
    <property type="entry name" value="GPI_mannosylTrfase"/>
</dbReference>
<dbReference type="GO" id="GO:0006487">
    <property type="term" value="P:protein N-linked glycosylation"/>
    <property type="evidence" value="ECO:0007669"/>
    <property type="project" value="TreeGrafter"/>
</dbReference>
<feature type="transmembrane region" description="Helical" evidence="10">
    <location>
        <begin position="221"/>
        <end position="242"/>
    </location>
</feature>
<gene>
    <name evidence="11" type="ORF">PHATRDRAFT_44574</name>
</gene>
<dbReference type="PaxDb" id="2850-Phatr44574"/>
<feature type="transmembrane region" description="Helical" evidence="10">
    <location>
        <begin position="182"/>
        <end position="209"/>
    </location>
</feature>
<keyword evidence="6 10" id="KW-0812">Transmembrane</keyword>
<feature type="transmembrane region" description="Helical" evidence="10">
    <location>
        <begin position="340"/>
        <end position="366"/>
    </location>
</feature>
<evidence type="ECO:0000313" key="11">
    <source>
        <dbReference type="EMBL" id="EEC50274.1"/>
    </source>
</evidence>
<feature type="transmembrane region" description="Helical" evidence="10">
    <location>
        <begin position="106"/>
        <end position="126"/>
    </location>
</feature>